<dbReference type="GO" id="GO:0005524">
    <property type="term" value="F:ATP binding"/>
    <property type="evidence" value="ECO:0007669"/>
    <property type="project" value="UniProtKB-KW"/>
</dbReference>
<dbReference type="Proteomes" id="UP001195483">
    <property type="component" value="Unassembled WGS sequence"/>
</dbReference>
<dbReference type="GO" id="GO:0016887">
    <property type="term" value="F:ATP hydrolysis activity"/>
    <property type="evidence" value="ECO:0007669"/>
    <property type="project" value="InterPro"/>
</dbReference>
<dbReference type="EMBL" id="JAEAOA010001340">
    <property type="protein sequence ID" value="KAK3579138.1"/>
    <property type="molecule type" value="Genomic_DNA"/>
</dbReference>
<keyword evidence="4 11" id="KW-0235">DNA replication</keyword>
<evidence type="ECO:0000256" key="3">
    <source>
        <dbReference type="ARBA" id="ARBA00019081"/>
    </source>
</evidence>
<keyword evidence="6 11" id="KW-0547">Nucleotide-binding</keyword>
<dbReference type="CDD" id="cd00009">
    <property type="entry name" value="AAA"/>
    <property type="match status" value="1"/>
</dbReference>
<dbReference type="Pfam" id="PF00004">
    <property type="entry name" value="AAA"/>
    <property type="match status" value="1"/>
</dbReference>
<dbReference type="SUPFAM" id="SSF52540">
    <property type="entry name" value="P-loop containing nucleoside triphosphate hydrolases"/>
    <property type="match status" value="1"/>
</dbReference>
<comment type="function">
    <text evidence="11">Component of the origin recognition complex (ORC) that binds origins of replication. DNA-binding is ATP-dependent, however specific DNA sequences that define origins of replication have not been identified so far. ORC is required to assemble the pre-replication complex necessary to initiate DNA replication.</text>
</comment>
<reference evidence="14" key="2">
    <citation type="journal article" date="2021" name="Genome Biol. Evol.">
        <title>Developing a high-quality reference genome for a parasitic bivalve with doubly uniparental inheritance (Bivalvia: Unionida).</title>
        <authorList>
            <person name="Smith C.H."/>
        </authorList>
    </citation>
    <scope>NUCLEOTIDE SEQUENCE</scope>
    <source>
        <strain evidence="14">CHS0354</strain>
        <tissue evidence="14">Mantle</tissue>
    </source>
</reference>
<gene>
    <name evidence="14" type="ORF">CHS0354_022157</name>
</gene>
<reference evidence="14" key="3">
    <citation type="submission" date="2023-05" db="EMBL/GenBank/DDBJ databases">
        <authorList>
            <person name="Smith C.H."/>
        </authorList>
    </citation>
    <scope>NUCLEOTIDE SEQUENCE</scope>
    <source>
        <strain evidence="14">CHS0354</strain>
        <tissue evidence="14">Mantle</tissue>
    </source>
</reference>
<dbReference type="PANTHER" id="PTHR10763">
    <property type="entry name" value="CELL DIVISION CONTROL PROTEIN 6-RELATED"/>
    <property type="match status" value="1"/>
</dbReference>
<name>A0AAE0RTC6_9BIVA</name>
<dbReference type="SMART" id="SM00439">
    <property type="entry name" value="BAH"/>
    <property type="match status" value="1"/>
</dbReference>
<dbReference type="FunFam" id="1.10.8.60:FF:000062">
    <property type="entry name" value="Origin recognition complex subunit 1"/>
    <property type="match status" value="1"/>
</dbReference>
<dbReference type="Pfam" id="PF01426">
    <property type="entry name" value="BAH"/>
    <property type="match status" value="1"/>
</dbReference>
<evidence type="ECO:0000256" key="9">
    <source>
        <dbReference type="ARBA" id="ARBA00023125"/>
    </source>
</evidence>
<evidence type="ECO:0000256" key="11">
    <source>
        <dbReference type="RuleBase" id="RU365058"/>
    </source>
</evidence>
<accession>A0AAE0RTC6</accession>
<evidence type="ECO:0000256" key="2">
    <source>
        <dbReference type="ARBA" id="ARBA00008398"/>
    </source>
</evidence>
<evidence type="ECO:0000259" key="13">
    <source>
        <dbReference type="PROSITE" id="PS51038"/>
    </source>
</evidence>
<comment type="subunit">
    <text evidence="11">ORC is composed of six subunits.</text>
</comment>
<protein>
    <recommendedName>
        <fullName evidence="3 11">Origin recognition complex subunit 1</fullName>
    </recommendedName>
</protein>
<sequence length="979" mass="110290">MPHDTQKSKYNKMPTNRTYPHFPRNIPVKELKWLGDGETRDRKATKQKYYKEFQLNGEKYSIGDFVLASTDDDNIEEDETIVCQIKDLFDTGSSISKKSNVAVVQRYLRASEIYKPALRALQRTANYKPVENEVFLSTDRRDENQIDLNKVVEKCQVTMLLPGNALSVTPSKIKKSGKIFFVQHSYDGSKFGYLPSKSGKENIGPDTPSVKPLSRPRFARKCLLAGYDEEMLCSPIIPFQDGEAPTKNIDLTSPKNINKSYPFFKLEDVTSMIQNDESIDLISETSSIDGSDHSEKHGRGIAADIRESHKIILQSAQKRTRNKCKASDGDLAFDSVKKKKDAVYDLEKASSSRSSVMRTPQKRAGSPSDRNYCAKRCRTEPRKSDRFNEVKEEIEIAVSESVCKVKRVPSLVLKRQSGSAYTSIKQKTPESPFKKCQLRSPQKGTPGRLPRTAKQRLNYKEIDSEEEEEISKPLTSNSAKRADRKKSASKSAAATPKSRRKKNGSDDDEDHSYNPSEEETASDDVFVLTDESQSLRKAEPQSRRKGRKFEGATPKCKTSVTPRSNTGRRSMLSTAMPTIPQRIQPFTSPSSVLEEARARLHVSAVPETLPCREKEFDDIYNFVESKIIDGTGGCMYISGVPGTGKTATVHEVIRSLVQGYEEGDIPSFKYIEINGMKLTEPRQAYVEILKQLTGQKATPDHAADLLNKRFSSPGMKKGTTVMLVDELDLLWTRKQDVMYNIFDWPTRQHARLIVVAVANTMDLPERIMMKRVSSRLGLTRMTFQPYTFKQLQTIVLSRMQGLEAFDGDAVQLAARKVAAVSGDARRALDVCRRATEIAETEATTNQSTVLVGMTHVNTALQEMFTSPKIVAIRNSSVQEKTFLRAVVAEFQRLGIEEAQFSKLYTQHLTLCRFEGVHPPSTSELAEVCARLGSSRLLLVEHGRQDLNTRVRLNKICQRDIYRLGYSNCMDNPILNLMYL</sequence>
<evidence type="ECO:0000256" key="7">
    <source>
        <dbReference type="ARBA" id="ARBA00022840"/>
    </source>
</evidence>
<dbReference type="SMART" id="SM01074">
    <property type="entry name" value="Cdc6_C"/>
    <property type="match status" value="1"/>
</dbReference>
<evidence type="ECO:0000256" key="6">
    <source>
        <dbReference type="ARBA" id="ARBA00022741"/>
    </source>
</evidence>
<dbReference type="CDD" id="cd08768">
    <property type="entry name" value="Cdc6_C"/>
    <property type="match status" value="1"/>
</dbReference>
<dbReference type="AlphaFoldDB" id="A0AAE0RTC6"/>
<dbReference type="GO" id="GO:0046872">
    <property type="term" value="F:metal ion binding"/>
    <property type="evidence" value="ECO:0007669"/>
    <property type="project" value="UniProtKB-KW"/>
</dbReference>
<evidence type="ECO:0000256" key="1">
    <source>
        <dbReference type="ARBA" id="ARBA00004123"/>
    </source>
</evidence>
<dbReference type="Pfam" id="PF09079">
    <property type="entry name" value="WHD_Cdc6"/>
    <property type="match status" value="1"/>
</dbReference>
<dbReference type="InterPro" id="IPR003593">
    <property type="entry name" value="AAA+_ATPase"/>
</dbReference>
<evidence type="ECO:0000256" key="8">
    <source>
        <dbReference type="ARBA" id="ARBA00022842"/>
    </source>
</evidence>
<feature type="region of interest" description="Disordered" evidence="12">
    <location>
        <begin position="347"/>
        <end position="372"/>
    </location>
</feature>
<reference evidence="14" key="1">
    <citation type="journal article" date="2021" name="Genome Biol. Evol.">
        <title>A High-Quality Reference Genome for a Parasitic Bivalve with Doubly Uniparental Inheritance (Bivalvia: Unionida).</title>
        <authorList>
            <person name="Smith C.H."/>
        </authorList>
    </citation>
    <scope>NUCLEOTIDE SEQUENCE</scope>
    <source>
        <strain evidence="14">CHS0354</strain>
    </source>
</reference>
<dbReference type="FunFam" id="3.40.50.300:FF:000199">
    <property type="entry name" value="Origin recognition complex subunit 1"/>
    <property type="match status" value="1"/>
</dbReference>
<feature type="domain" description="BAH" evidence="13">
    <location>
        <begin position="58"/>
        <end position="197"/>
    </location>
</feature>
<dbReference type="PANTHER" id="PTHR10763:SF23">
    <property type="entry name" value="ORIGIN RECOGNITION COMPLEX SUBUNIT 1"/>
    <property type="match status" value="1"/>
</dbReference>
<dbReference type="InterPro" id="IPR027417">
    <property type="entry name" value="P-loop_NTPase"/>
</dbReference>
<dbReference type="GO" id="GO:0003688">
    <property type="term" value="F:DNA replication origin binding"/>
    <property type="evidence" value="ECO:0007669"/>
    <property type="project" value="TreeGrafter"/>
</dbReference>
<comment type="subcellular location">
    <subcellularLocation>
        <location evidence="1 11">Nucleus</location>
    </subcellularLocation>
</comment>
<dbReference type="InterPro" id="IPR041083">
    <property type="entry name" value="AAA_lid_10"/>
</dbReference>
<keyword evidence="7 11" id="KW-0067">ATP-binding</keyword>
<dbReference type="InterPro" id="IPR050311">
    <property type="entry name" value="ORC1/CDC6"/>
</dbReference>
<dbReference type="Gene3D" id="3.40.50.300">
    <property type="entry name" value="P-loop containing nucleotide triphosphate hydrolases"/>
    <property type="match status" value="1"/>
</dbReference>
<dbReference type="PROSITE" id="PS51038">
    <property type="entry name" value="BAH"/>
    <property type="match status" value="1"/>
</dbReference>
<keyword evidence="5" id="KW-0479">Metal-binding</keyword>
<feature type="compositionally biased region" description="Basic and acidic residues" evidence="12">
    <location>
        <begin position="533"/>
        <end position="542"/>
    </location>
</feature>
<evidence type="ECO:0000256" key="12">
    <source>
        <dbReference type="SAM" id="MobiDB-lite"/>
    </source>
</evidence>
<dbReference type="InterPro" id="IPR001025">
    <property type="entry name" value="BAH_dom"/>
</dbReference>
<keyword evidence="9 11" id="KW-0238">DNA-binding</keyword>
<keyword evidence="8" id="KW-0460">Magnesium</keyword>
<dbReference type="InterPro" id="IPR003959">
    <property type="entry name" value="ATPase_AAA_core"/>
</dbReference>
<dbReference type="SMART" id="SM00382">
    <property type="entry name" value="AAA"/>
    <property type="match status" value="1"/>
</dbReference>
<evidence type="ECO:0000313" key="14">
    <source>
        <dbReference type="EMBL" id="KAK3579138.1"/>
    </source>
</evidence>
<dbReference type="GO" id="GO:0005664">
    <property type="term" value="C:nuclear origin of replication recognition complex"/>
    <property type="evidence" value="ECO:0007669"/>
    <property type="project" value="TreeGrafter"/>
</dbReference>
<feature type="compositionally biased region" description="Acidic residues" evidence="12">
    <location>
        <begin position="506"/>
        <end position="522"/>
    </location>
</feature>
<keyword evidence="10 11" id="KW-0539">Nucleus</keyword>
<dbReference type="Gene3D" id="2.30.30.490">
    <property type="match status" value="1"/>
</dbReference>
<evidence type="ECO:0000313" key="15">
    <source>
        <dbReference type="Proteomes" id="UP001195483"/>
    </source>
</evidence>
<feature type="compositionally biased region" description="Polar residues" evidence="12">
    <location>
        <begin position="556"/>
        <end position="570"/>
    </location>
</feature>
<dbReference type="InterPro" id="IPR015163">
    <property type="entry name" value="Cdc6_C"/>
</dbReference>
<dbReference type="GO" id="GO:0003682">
    <property type="term" value="F:chromatin binding"/>
    <property type="evidence" value="ECO:0007669"/>
    <property type="project" value="InterPro"/>
</dbReference>
<evidence type="ECO:0000256" key="10">
    <source>
        <dbReference type="ARBA" id="ARBA00023242"/>
    </source>
</evidence>
<keyword evidence="15" id="KW-1185">Reference proteome</keyword>
<dbReference type="GO" id="GO:0033314">
    <property type="term" value="P:mitotic DNA replication checkpoint signaling"/>
    <property type="evidence" value="ECO:0007669"/>
    <property type="project" value="TreeGrafter"/>
</dbReference>
<organism evidence="14 15">
    <name type="scientific">Potamilus streckersoni</name>
    <dbReference type="NCBI Taxonomy" id="2493646"/>
    <lineage>
        <taxon>Eukaryota</taxon>
        <taxon>Metazoa</taxon>
        <taxon>Spiralia</taxon>
        <taxon>Lophotrochozoa</taxon>
        <taxon>Mollusca</taxon>
        <taxon>Bivalvia</taxon>
        <taxon>Autobranchia</taxon>
        <taxon>Heteroconchia</taxon>
        <taxon>Palaeoheterodonta</taxon>
        <taxon>Unionida</taxon>
        <taxon>Unionoidea</taxon>
        <taxon>Unionidae</taxon>
        <taxon>Ambleminae</taxon>
        <taxon>Lampsilini</taxon>
        <taxon>Potamilus</taxon>
    </lineage>
</organism>
<dbReference type="GO" id="GO:0006270">
    <property type="term" value="P:DNA replication initiation"/>
    <property type="evidence" value="ECO:0007669"/>
    <property type="project" value="TreeGrafter"/>
</dbReference>
<feature type="compositionally biased region" description="Polar residues" evidence="12">
    <location>
        <begin position="416"/>
        <end position="426"/>
    </location>
</feature>
<dbReference type="Gene3D" id="1.10.8.60">
    <property type="match status" value="1"/>
</dbReference>
<evidence type="ECO:0000256" key="4">
    <source>
        <dbReference type="ARBA" id="ARBA00022705"/>
    </source>
</evidence>
<evidence type="ECO:0000256" key="5">
    <source>
        <dbReference type="ARBA" id="ARBA00022723"/>
    </source>
</evidence>
<proteinExistence type="inferred from homology"/>
<dbReference type="Pfam" id="PF17872">
    <property type="entry name" value="AAA_lid_10"/>
    <property type="match status" value="1"/>
</dbReference>
<comment type="similarity">
    <text evidence="2 11">Belongs to the ORC1 family.</text>
</comment>
<feature type="region of interest" description="Disordered" evidence="12">
    <location>
        <begin position="1"/>
        <end position="21"/>
    </location>
</feature>
<feature type="region of interest" description="Disordered" evidence="12">
    <location>
        <begin position="415"/>
        <end position="570"/>
    </location>
</feature>
<dbReference type="InterPro" id="IPR043151">
    <property type="entry name" value="BAH_sf"/>
</dbReference>
<comment type="caution">
    <text evidence="14">The sequence shown here is derived from an EMBL/GenBank/DDBJ whole genome shotgun (WGS) entry which is preliminary data.</text>
</comment>